<feature type="chain" id="PRO_5022874799" description="NIPSNAP domain-containing protein" evidence="1">
    <location>
        <begin position="23"/>
        <end position="251"/>
    </location>
</feature>
<evidence type="ECO:0008006" key="4">
    <source>
        <dbReference type="Google" id="ProtNLM"/>
    </source>
</evidence>
<dbReference type="OrthoDB" id="9553830at2"/>
<keyword evidence="3" id="KW-1185">Reference proteome</keyword>
<protein>
    <recommendedName>
        <fullName evidence="4">NIPSNAP domain-containing protein</fullName>
    </recommendedName>
</protein>
<comment type="caution">
    <text evidence="2">The sequence shown here is derived from an EMBL/GenBank/DDBJ whole genome shotgun (WGS) entry which is preliminary data.</text>
</comment>
<gene>
    <name evidence="2" type="ORF">CA54_61150</name>
</gene>
<reference evidence="2 3" key="1">
    <citation type="submission" date="2019-02" db="EMBL/GenBank/DDBJ databases">
        <title>Deep-cultivation of Planctomycetes and their phenomic and genomic characterization uncovers novel biology.</title>
        <authorList>
            <person name="Wiegand S."/>
            <person name="Jogler M."/>
            <person name="Boedeker C."/>
            <person name="Pinto D."/>
            <person name="Vollmers J."/>
            <person name="Rivas-Marin E."/>
            <person name="Kohn T."/>
            <person name="Peeters S.H."/>
            <person name="Heuer A."/>
            <person name="Rast P."/>
            <person name="Oberbeckmann S."/>
            <person name="Bunk B."/>
            <person name="Jeske O."/>
            <person name="Meyerdierks A."/>
            <person name="Storesund J.E."/>
            <person name="Kallscheuer N."/>
            <person name="Luecker S."/>
            <person name="Lage O.M."/>
            <person name="Pohl T."/>
            <person name="Merkel B.J."/>
            <person name="Hornburger P."/>
            <person name="Mueller R.-W."/>
            <person name="Bruemmer F."/>
            <person name="Labrenz M."/>
            <person name="Spormann A.M."/>
            <person name="Op Den Camp H."/>
            <person name="Overmann J."/>
            <person name="Amann R."/>
            <person name="Jetten M.S.M."/>
            <person name="Mascher T."/>
            <person name="Medema M.H."/>
            <person name="Devos D.P."/>
            <person name="Kaster A.-K."/>
            <person name="Ovreas L."/>
            <person name="Rohde M."/>
            <person name="Galperin M.Y."/>
            <person name="Jogler C."/>
        </authorList>
    </citation>
    <scope>NUCLEOTIDE SEQUENCE [LARGE SCALE GENOMIC DNA]</scope>
    <source>
        <strain evidence="2 3">CA54</strain>
    </source>
</reference>
<accession>A0A5C6AUB4</accession>
<evidence type="ECO:0000256" key="1">
    <source>
        <dbReference type="SAM" id="SignalP"/>
    </source>
</evidence>
<name>A0A5C6AUB4_9PLAN</name>
<evidence type="ECO:0000313" key="2">
    <source>
        <dbReference type="EMBL" id="TWU03031.1"/>
    </source>
</evidence>
<keyword evidence="1" id="KW-0732">Signal</keyword>
<feature type="signal peptide" evidence="1">
    <location>
        <begin position="1"/>
        <end position="22"/>
    </location>
</feature>
<evidence type="ECO:0000313" key="3">
    <source>
        <dbReference type="Proteomes" id="UP000320735"/>
    </source>
</evidence>
<proteinExistence type="predicted"/>
<dbReference type="AlphaFoldDB" id="A0A5C6AUB4"/>
<dbReference type="Proteomes" id="UP000320735">
    <property type="component" value="Unassembled WGS sequence"/>
</dbReference>
<dbReference type="EMBL" id="SJPP01000006">
    <property type="protein sequence ID" value="TWU03031.1"/>
    <property type="molecule type" value="Genomic_DNA"/>
</dbReference>
<organism evidence="2 3">
    <name type="scientific">Symmachiella macrocystis</name>
    <dbReference type="NCBI Taxonomy" id="2527985"/>
    <lineage>
        <taxon>Bacteria</taxon>
        <taxon>Pseudomonadati</taxon>
        <taxon>Planctomycetota</taxon>
        <taxon>Planctomycetia</taxon>
        <taxon>Planctomycetales</taxon>
        <taxon>Planctomycetaceae</taxon>
        <taxon>Symmachiella</taxon>
    </lineage>
</organism>
<dbReference type="RefSeq" id="WP_146374493.1">
    <property type="nucleotide sequence ID" value="NZ_SJPP01000006.1"/>
</dbReference>
<sequence length="251" mass="27677" precursor="true">MNRNLPWMFVAVMLIAVAPAFAGGKATQMWRCELDDDATEEQVVEAAHEWLAAAKTMKGGKNLEASIYFPVAVNNLPHTDLLFVVSAPTFEEWGTFWDGYKDSPAAKLDKAHRDFIVAPNSALWESIKVKLPAGSAAPTSDMKATQMWRCELDDDATEEQVVEAAQKWLAAARKMDGCANLQASVHFPVAVNANGEHDLIFVVQAPTFKEWGTFWDGYKGSEVAKLDKANRDFIIAPNSALWESIKVGTTK</sequence>